<keyword evidence="3" id="KW-0808">Transferase</keyword>
<evidence type="ECO:0000313" key="19">
    <source>
        <dbReference type="Proteomes" id="UP001227230"/>
    </source>
</evidence>
<keyword evidence="2" id="KW-0723">Serine/threonine-protein kinase</keyword>
<dbReference type="PANTHER" id="PTHR27002:SF1073">
    <property type="entry name" value="CYSTEINE-RICH RECEPTOR-LIKE PROTEIN KINASE 29"/>
    <property type="match status" value="1"/>
</dbReference>
<evidence type="ECO:0000256" key="15">
    <source>
        <dbReference type="SAM" id="Phobius"/>
    </source>
</evidence>
<comment type="subcellular location">
    <subcellularLocation>
        <location evidence="1">Membrane</location>
        <topology evidence="1">Single-pass membrane protein</topology>
    </subcellularLocation>
</comment>
<evidence type="ECO:0000256" key="10">
    <source>
        <dbReference type="ARBA" id="ARBA00022989"/>
    </source>
</evidence>
<dbReference type="PROSITE" id="PS50011">
    <property type="entry name" value="PROTEIN_KINASE_DOM"/>
    <property type="match status" value="1"/>
</dbReference>
<evidence type="ECO:0000256" key="3">
    <source>
        <dbReference type="ARBA" id="ARBA00022679"/>
    </source>
</evidence>
<dbReference type="InterPro" id="IPR038408">
    <property type="entry name" value="GNK2_sf"/>
</dbReference>
<dbReference type="Gene3D" id="3.30.200.20">
    <property type="entry name" value="Phosphorylase Kinase, domain 1"/>
    <property type="match status" value="1"/>
</dbReference>
<reference evidence="18 19" key="1">
    <citation type="journal article" date="2023" name="Hortic Res">
        <title>The complete reference genome for grapevine (Vitis vinifera L.) genetics and breeding.</title>
        <authorList>
            <person name="Shi X."/>
            <person name="Cao S."/>
            <person name="Wang X."/>
            <person name="Huang S."/>
            <person name="Wang Y."/>
            <person name="Liu Z."/>
            <person name="Liu W."/>
            <person name="Leng X."/>
            <person name="Peng Y."/>
            <person name="Wang N."/>
            <person name="Wang Y."/>
            <person name="Ma Z."/>
            <person name="Xu X."/>
            <person name="Zhang F."/>
            <person name="Xue H."/>
            <person name="Zhong H."/>
            <person name="Wang Y."/>
            <person name="Zhang K."/>
            <person name="Velt A."/>
            <person name="Avia K."/>
            <person name="Holtgrawe D."/>
            <person name="Grimplet J."/>
            <person name="Matus J.T."/>
            <person name="Ware D."/>
            <person name="Wu X."/>
            <person name="Wang H."/>
            <person name="Liu C."/>
            <person name="Fang Y."/>
            <person name="Rustenholz C."/>
            <person name="Cheng Z."/>
            <person name="Xiao H."/>
            <person name="Zhou Y."/>
        </authorList>
    </citation>
    <scope>NUCLEOTIDE SEQUENCE [LARGE SCALE GENOMIC DNA]</scope>
    <source>
        <strain evidence="19">cv. Pinot noir / PN40024</strain>
        <tissue evidence="18">Leaf</tissue>
    </source>
</reference>
<dbReference type="SUPFAM" id="SSF56112">
    <property type="entry name" value="Protein kinase-like (PK-like)"/>
    <property type="match status" value="1"/>
</dbReference>
<feature type="compositionally biased region" description="Pro residues" evidence="14">
    <location>
        <begin position="324"/>
        <end position="337"/>
    </location>
</feature>
<evidence type="ECO:0000259" key="16">
    <source>
        <dbReference type="PROSITE" id="PS50011"/>
    </source>
</evidence>
<feature type="transmembrane region" description="Helical" evidence="15">
    <location>
        <begin position="77"/>
        <end position="94"/>
    </location>
</feature>
<name>A0ABY9CNF1_VITVI</name>
<dbReference type="Gene3D" id="1.10.510.10">
    <property type="entry name" value="Transferase(Phosphotransferase) domain 1"/>
    <property type="match status" value="1"/>
</dbReference>
<feature type="region of interest" description="Disordered" evidence="14">
    <location>
        <begin position="324"/>
        <end position="345"/>
    </location>
</feature>
<keyword evidence="4 15" id="KW-0812">Transmembrane</keyword>
<organism evidence="18 19">
    <name type="scientific">Vitis vinifera</name>
    <name type="common">Grape</name>
    <dbReference type="NCBI Taxonomy" id="29760"/>
    <lineage>
        <taxon>Eukaryota</taxon>
        <taxon>Viridiplantae</taxon>
        <taxon>Streptophyta</taxon>
        <taxon>Embryophyta</taxon>
        <taxon>Tracheophyta</taxon>
        <taxon>Spermatophyta</taxon>
        <taxon>Magnoliopsida</taxon>
        <taxon>eudicotyledons</taxon>
        <taxon>Gunneridae</taxon>
        <taxon>Pentapetalae</taxon>
        <taxon>rosids</taxon>
        <taxon>Vitales</taxon>
        <taxon>Vitaceae</taxon>
        <taxon>Viteae</taxon>
        <taxon>Vitis</taxon>
    </lineage>
</organism>
<feature type="domain" description="Protein kinase" evidence="16">
    <location>
        <begin position="414"/>
        <end position="699"/>
    </location>
</feature>
<evidence type="ECO:0000256" key="7">
    <source>
        <dbReference type="ARBA" id="ARBA00022741"/>
    </source>
</evidence>
<evidence type="ECO:0000256" key="12">
    <source>
        <dbReference type="ARBA" id="ARBA00023170"/>
    </source>
</evidence>
<keyword evidence="6" id="KW-0677">Repeat</keyword>
<evidence type="ECO:0000256" key="1">
    <source>
        <dbReference type="ARBA" id="ARBA00004167"/>
    </source>
</evidence>
<dbReference type="Proteomes" id="UP001227230">
    <property type="component" value="Chromosome 10"/>
</dbReference>
<keyword evidence="7" id="KW-0547">Nucleotide-binding</keyword>
<feature type="transmembrane region" description="Helical" evidence="15">
    <location>
        <begin position="40"/>
        <end position="57"/>
    </location>
</feature>
<evidence type="ECO:0000259" key="17">
    <source>
        <dbReference type="PROSITE" id="PS51473"/>
    </source>
</evidence>
<keyword evidence="13" id="KW-0325">Glycoprotein</keyword>
<dbReference type="PANTHER" id="PTHR27002">
    <property type="entry name" value="RECEPTOR-LIKE SERINE/THREONINE-PROTEIN KINASE SD1-8"/>
    <property type="match status" value="1"/>
</dbReference>
<dbReference type="InterPro" id="IPR008271">
    <property type="entry name" value="Ser/Thr_kinase_AS"/>
</dbReference>
<dbReference type="Pfam" id="PF01657">
    <property type="entry name" value="Stress-antifung"/>
    <property type="match status" value="2"/>
</dbReference>
<keyword evidence="5" id="KW-0732">Signal</keyword>
<accession>A0ABY9CNF1</accession>
<dbReference type="InterPro" id="IPR011009">
    <property type="entry name" value="Kinase-like_dom_sf"/>
</dbReference>
<evidence type="ECO:0000256" key="11">
    <source>
        <dbReference type="ARBA" id="ARBA00023136"/>
    </source>
</evidence>
<protein>
    <recommendedName>
        <fullName evidence="20">Cysteine-rich receptor-like protein kinase 29</fullName>
    </recommendedName>
</protein>
<dbReference type="CDD" id="cd23509">
    <property type="entry name" value="Gnk2-like"/>
    <property type="match status" value="2"/>
</dbReference>
<evidence type="ECO:0000313" key="18">
    <source>
        <dbReference type="EMBL" id="WJZ96127.1"/>
    </source>
</evidence>
<evidence type="ECO:0000256" key="8">
    <source>
        <dbReference type="ARBA" id="ARBA00022777"/>
    </source>
</evidence>
<dbReference type="PROSITE" id="PS00108">
    <property type="entry name" value="PROTEIN_KINASE_ST"/>
    <property type="match status" value="1"/>
</dbReference>
<evidence type="ECO:0000256" key="6">
    <source>
        <dbReference type="ARBA" id="ARBA00022737"/>
    </source>
</evidence>
<feature type="domain" description="Gnk2-homologous" evidence="17">
    <location>
        <begin position="98"/>
        <end position="201"/>
    </location>
</feature>
<dbReference type="SMART" id="SM00220">
    <property type="entry name" value="S_TKc"/>
    <property type="match status" value="1"/>
</dbReference>
<dbReference type="InterPro" id="IPR002902">
    <property type="entry name" value="GNK2"/>
</dbReference>
<gene>
    <name evidence="18" type="ORF">VitviT2T_014845</name>
</gene>
<proteinExistence type="predicted"/>
<dbReference type="InterPro" id="IPR001245">
    <property type="entry name" value="Ser-Thr/Tyr_kinase_cat_dom"/>
</dbReference>
<keyword evidence="8" id="KW-0418">Kinase</keyword>
<feature type="domain" description="Gnk2-homologous" evidence="17">
    <location>
        <begin position="207"/>
        <end position="314"/>
    </location>
</feature>
<keyword evidence="10 15" id="KW-1133">Transmembrane helix</keyword>
<evidence type="ECO:0000256" key="13">
    <source>
        <dbReference type="ARBA" id="ARBA00023180"/>
    </source>
</evidence>
<dbReference type="PROSITE" id="PS51473">
    <property type="entry name" value="GNK2"/>
    <property type="match status" value="2"/>
</dbReference>
<keyword evidence="11 15" id="KW-0472">Membrane</keyword>
<keyword evidence="9" id="KW-0067">ATP-binding</keyword>
<dbReference type="InterPro" id="IPR000719">
    <property type="entry name" value="Prot_kinase_dom"/>
</dbReference>
<dbReference type="CDD" id="cd14066">
    <property type="entry name" value="STKc_IRAK"/>
    <property type="match status" value="1"/>
</dbReference>
<dbReference type="Pfam" id="PF07714">
    <property type="entry name" value="PK_Tyr_Ser-Thr"/>
    <property type="match status" value="1"/>
</dbReference>
<keyword evidence="19" id="KW-1185">Reference proteome</keyword>
<evidence type="ECO:0008006" key="20">
    <source>
        <dbReference type="Google" id="ProtNLM"/>
    </source>
</evidence>
<evidence type="ECO:0000256" key="5">
    <source>
        <dbReference type="ARBA" id="ARBA00022729"/>
    </source>
</evidence>
<sequence length="745" mass="83843">MMISASIFFRRKRPKATTVNGKLSSRDIQKAAHLVVNCRAWWSILEVMYLLPLSFLFPSKSLTESQAEKRMESPRLLFFLYPILILHLLAVTNAQPRFLFYRCSNGVGNYTNNSTYKANLNTLLTSLSSNNEIDYGFYNFSAGQNSDKVNAIALCRGDVMPTACRSCINDSRIQLTRLCPNQKEAIGWYDNCMLRYSNDSIFGKAQTSPTFTMWNLQNVSNVEDFNQVLGNLMASLRSKAASGDWRRKFTTGEANVTSFQSIYGLMQCTPDLSELSCSNCLEGAINEIPTCCNRRKAGRVVKPSCNLRYATYHFYDITAANAPPPSPPSADLSPPPLANTTSTQETRSNSSRTIILIIVPSVIILIIILVGFICFFSRKRSSMEKLETHDEDEITNVESLHFDFDTIRVATNNFSDSNKLGQGGFGPVYKGKLSNGQNVAVKRLSSGSAQGELEFKNEVVLVAKLQHRNLVRLLGFCLDGAERLLIYEFVPNTSLDHFIFDLIRCAQLDWERRYKIIGGIARGLLYLHEDSRLRIIHRDLKASNILLDAEMNPKISDFGMARLFLVDQTQGSTSRIVGTYGYMAPEYAMHGHFSVKTDVYSFGVLVLELVSGQRNNCFRVSENIEHLLSYAWKNWREGTTTNLIDPTMRISSISEIMRCIHIGLLCVQENEADRPTMASIALMLNSYSLSLPVPSHPAFFMNTSMNRDMSLELEDNSRVAQSNYLPSRSSHFSVNEASITDPYPR</sequence>
<evidence type="ECO:0000256" key="14">
    <source>
        <dbReference type="SAM" id="MobiDB-lite"/>
    </source>
</evidence>
<keyword evidence="12" id="KW-0675">Receptor</keyword>
<dbReference type="Gene3D" id="3.30.430.20">
    <property type="entry name" value="Gnk2 domain, C-X8-C-X2-C motif"/>
    <property type="match status" value="2"/>
</dbReference>
<evidence type="ECO:0000256" key="9">
    <source>
        <dbReference type="ARBA" id="ARBA00022840"/>
    </source>
</evidence>
<evidence type="ECO:0000256" key="2">
    <source>
        <dbReference type="ARBA" id="ARBA00022527"/>
    </source>
</evidence>
<dbReference type="EMBL" id="CP126657">
    <property type="protein sequence ID" value="WJZ96127.1"/>
    <property type="molecule type" value="Genomic_DNA"/>
</dbReference>
<feature type="transmembrane region" description="Helical" evidence="15">
    <location>
        <begin position="354"/>
        <end position="376"/>
    </location>
</feature>
<evidence type="ECO:0000256" key="4">
    <source>
        <dbReference type="ARBA" id="ARBA00022692"/>
    </source>
</evidence>